<evidence type="ECO:0000313" key="2">
    <source>
        <dbReference type="Proteomes" id="UP000193689"/>
    </source>
</evidence>
<dbReference type="AlphaFoldDB" id="A0A1Y2DHW6"/>
<sequence>MSMVESTIQRKIGADSWIMLLRVQHQSACITMQCKESSPIRLQATGVAISHSRNMDSSVDPCLGTLIFRQKHWDRHTRGRTIMPGVAHLNAQSSGPIKATPKLGRRHALVFGPTAENIASTCSSKALGITRHNALQTRAPPPMSLPDVGDDPKQYSDCCLSISATILEALTQTLKDATGAGLGLVLSVGSGSGLLEALLLSKWQASGDCKLSIQGVEVGTGVNKYLPEDCYSTVKGTWQLSSHATDATALMFVYPRSPELVSRYLQSSAMPGSHVQAALWLSHKSDWASFKQCFERVPGFRAVELVEESGLLEYEMLAVIRRAEM</sequence>
<name>A0A1Y2DHW6_9PEZI</name>
<dbReference type="OrthoDB" id="2151982at2759"/>
<evidence type="ECO:0000313" key="1">
    <source>
        <dbReference type="EMBL" id="ORY58385.1"/>
    </source>
</evidence>
<accession>A0A1Y2DHW6</accession>
<dbReference type="Proteomes" id="UP000193689">
    <property type="component" value="Unassembled WGS sequence"/>
</dbReference>
<reference evidence="1 2" key="1">
    <citation type="submission" date="2016-07" db="EMBL/GenBank/DDBJ databases">
        <title>Pervasive Adenine N6-methylation of Active Genes in Fungi.</title>
        <authorList>
            <consortium name="DOE Joint Genome Institute"/>
            <person name="Mondo S.J."/>
            <person name="Dannebaum R.O."/>
            <person name="Kuo R.C."/>
            <person name="Labutti K."/>
            <person name="Haridas S."/>
            <person name="Kuo A."/>
            <person name="Salamov A."/>
            <person name="Ahrendt S.R."/>
            <person name="Lipzen A."/>
            <person name="Sullivan W."/>
            <person name="Andreopoulos W.B."/>
            <person name="Clum A."/>
            <person name="Lindquist E."/>
            <person name="Daum C."/>
            <person name="Ramamoorthy G.K."/>
            <person name="Gryganskyi A."/>
            <person name="Culley D."/>
            <person name="Magnuson J.K."/>
            <person name="James T.Y."/>
            <person name="O'Malley M.A."/>
            <person name="Stajich J.E."/>
            <person name="Spatafora J.W."/>
            <person name="Visel A."/>
            <person name="Grigoriev I.V."/>
        </authorList>
    </citation>
    <scope>NUCLEOTIDE SEQUENCE [LARGE SCALE GENOMIC DNA]</scope>
    <source>
        <strain evidence="1 2">CBS 129021</strain>
    </source>
</reference>
<keyword evidence="2" id="KW-1185">Reference proteome</keyword>
<dbReference type="InParanoid" id="A0A1Y2DHW6"/>
<gene>
    <name evidence="1" type="ORF">BCR38DRAFT_413256</name>
</gene>
<proteinExistence type="predicted"/>
<protein>
    <submittedName>
        <fullName evidence="1">Uncharacterized protein</fullName>
    </submittedName>
</protein>
<comment type="caution">
    <text evidence="1">The sequence shown here is derived from an EMBL/GenBank/DDBJ whole genome shotgun (WGS) entry which is preliminary data.</text>
</comment>
<dbReference type="EMBL" id="MCFJ01000016">
    <property type="protein sequence ID" value="ORY58385.1"/>
    <property type="molecule type" value="Genomic_DNA"/>
</dbReference>
<dbReference type="RefSeq" id="XP_040711302.1">
    <property type="nucleotide sequence ID" value="XM_040858815.1"/>
</dbReference>
<dbReference type="GeneID" id="63775027"/>
<organism evidence="1 2">
    <name type="scientific">Pseudomassariella vexata</name>
    <dbReference type="NCBI Taxonomy" id="1141098"/>
    <lineage>
        <taxon>Eukaryota</taxon>
        <taxon>Fungi</taxon>
        <taxon>Dikarya</taxon>
        <taxon>Ascomycota</taxon>
        <taxon>Pezizomycotina</taxon>
        <taxon>Sordariomycetes</taxon>
        <taxon>Xylariomycetidae</taxon>
        <taxon>Amphisphaeriales</taxon>
        <taxon>Pseudomassariaceae</taxon>
        <taxon>Pseudomassariella</taxon>
    </lineage>
</organism>